<evidence type="ECO:0000259" key="1">
    <source>
        <dbReference type="PROSITE" id="PS50883"/>
    </source>
</evidence>
<dbReference type="Pfam" id="PF00563">
    <property type="entry name" value="EAL"/>
    <property type="match status" value="1"/>
</dbReference>
<protein>
    <recommendedName>
        <fullName evidence="5">Bifunctional diguanylate cyclase/phosphodiesterase</fullName>
    </recommendedName>
</protein>
<dbReference type="PANTHER" id="PTHR33121:SF23">
    <property type="entry name" value="CYCLIC DI-GMP PHOSPHODIESTERASE PDEB"/>
    <property type="match status" value="1"/>
</dbReference>
<evidence type="ECO:0000313" key="3">
    <source>
        <dbReference type="EMBL" id="RDH85514.1"/>
    </source>
</evidence>
<dbReference type="SMART" id="SM00052">
    <property type="entry name" value="EAL"/>
    <property type="match status" value="1"/>
</dbReference>
<dbReference type="InterPro" id="IPR043128">
    <property type="entry name" value="Rev_trsase/Diguanyl_cyclase"/>
</dbReference>
<dbReference type="EMBL" id="QFXE01000013">
    <property type="protein sequence ID" value="RDH85514.1"/>
    <property type="molecule type" value="Genomic_DNA"/>
</dbReference>
<dbReference type="CDD" id="cd01948">
    <property type="entry name" value="EAL"/>
    <property type="match status" value="1"/>
</dbReference>
<name>A0A370DMA6_9GAMM</name>
<dbReference type="PROSITE" id="PS50887">
    <property type="entry name" value="GGDEF"/>
    <property type="match status" value="1"/>
</dbReference>
<evidence type="ECO:0000259" key="2">
    <source>
        <dbReference type="PROSITE" id="PS50887"/>
    </source>
</evidence>
<dbReference type="Proteomes" id="UP000254771">
    <property type="component" value="Unassembled WGS sequence"/>
</dbReference>
<dbReference type="InterPro" id="IPR035919">
    <property type="entry name" value="EAL_sf"/>
</dbReference>
<dbReference type="InterPro" id="IPR050706">
    <property type="entry name" value="Cyclic-di-GMP_PDE-like"/>
</dbReference>
<proteinExistence type="predicted"/>
<accession>A0A370DMA6</accession>
<comment type="caution">
    <text evidence="3">The sequence shown here is derived from an EMBL/GenBank/DDBJ whole genome shotgun (WGS) entry which is preliminary data.</text>
</comment>
<dbReference type="CDD" id="cd01949">
    <property type="entry name" value="GGDEF"/>
    <property type="match status" value="1"/>
</dbReference>
<dbReference type="InterPro" id="IPR001633">
    <property type="entry name" value="EAL_dom"/>
</dbReference>
<organism evidence="3 4">
    <name type="scientific">endosymbiont of Escarpia spicata</name>
    <dbReference type="NCBI Taxonomy" id="2200908"/>
    <lineage>
        <taxon>Bacteria</taxon>
        <taxon>Pseudomonadati</taxon>
        <taxon>Pseudomonadota</taxon>
        <taxon>Gammaproteobacteria</taxon>
        <taxon>sulfur-oxidizing symbionts</taxon>
    </lineage>
</organism>
<gene>
    <name evidence="3" type="ORF">DIZ78_11285</name>
</gene>
<feature type="domain" description="GGDEF" evidence="2">
    <location>
        <begin position="330"/>
        <end position="463"/>
    </location>
</feature>
<dbReference type="PROSITE" id="PS50883">
    <property type="entry name" value="EAL"/>
    <property type="match status" value="1"/>
</dbReference>
<dbReference type="InterPro" id="IPR029787">
    <property type="entry name" value="Nucleotide_cyclase"/>
</dbReference>
<reference evidence="3 4" key="1">
    <citation type="journal article" date="2018" name="ISME J.">
        <title>Endosymbiont genomes yield clues of tubeworm success.</title>
        <authorList>
            <person name="Li Y."/>
            <person name="Liles M.R."/>
            <person name="Halanych K.M."/>
        </authorList>
    </citation>
    <scope>NUCLEOTIDE SEQUENCE [LARGE SCALE GENOMIC DNA]</scope>
    <source>
        <strain evidence="3">A1462</strain>
    </source>
</reference>
<dbReference type="InterPro" id="IPR000160">
    <property type="entry name" value="GGDEF_dom"/>
</dbReference>
<evidence type="ECO:0008006" key="5">
    <source>
        <dbReference type="Google" id="ProtNLM"/>
    </source>
</evidence>
<dbReference type="SUPFAM" id="SSF141868">
    <property type="entry name" value="EAL domain-like"/>
    <property type="match status" value="1"/>
</dbReference>
<dbReference type="SMART" id="SM00267">
    <property type="entry name" value="GGDEF"/>
    <property type="match status" value="1"/>
</dbReference>
<dbReference type="NCBIfam" id="TIGR00254">
    <property type="entry name" value="GGDEF"/>
    <property type="match status" value="1"/>
</dbReference>
<dbReference type="PANTHER" id="PTHR33121">
    <property type="entry name" value="CYCLIC DI-GMP PHOSPHODIESTERASE PDEF"/>
    <property type="match status" value="1"/>
</dbReference>
<dbReference type="Gene3D" id="3.20.20.450">
    <property type="entry name" value="EAL domain"/>
    <property type="match status" value="1"/>
</dbReference>
<dbReference type="Pfam" id="PF00990">
    <property type="entry name" value="GGDEF"/>
    <property type="match status" value="1"/>
</dbReference>
<dbReference type="SUPFAM" id="SSF55073">
    <property type="entry name" value="Nucleotide cyclase"/>
    <property type="match status" value="1"/>
</dbReference>
<keyword evidence="4" id="KW-1185">Reference proteome</keyword>
<evidence type="ECO:0000313" key="4">
    <source>
        <dbReference type="Proteomes" id="UP000254771"/>
    </source>
</evidence>
<dbReference type="AlphaFoldDB" id="A0A370DMA6"/>
<feature type="domain" description="EAL" evidence="1">
    <location>
        <begin position="474"/>
        <end position="730"/>
    </location>
</feature>
<dbReference type="Gene3D" id="3.30.70.270">
    <property type="match status" value="1"/>
</dbReference>
<dbReference type="GO" id="GO:0071111">
    <property type="term" value="F:cyclic-guanylate-specific phosphodiesterase activity"/>
    <property type="evidence" value="ECO:0007669"/>
    <property type="project" value="InterPro"/>
</dbReference>
<sequence>MNHSLSLIKFENYFRLLQSLSPEIIVLSLFEREGQCVWSSGDMQSEDGLKLESHAMSHSGELHEKSSGDFRWQQLEGGETVFSLCLKDEVDDCPLNLIVLTRADGAWGGAAVNTIRERLAALGECICNERDLNMELESMADELSIRYEELNLVYQSDTHSIGLYHAKESLRLLVAECTGALAVGMSVLLLPGKNICIYEYDEGNASIGTPRVHATLKDEYYARVKTLETSIVINSSQDAVKHRLTSSLPCKFLLSPVEGGNGSVIGMLAIINSERRRDFSNSDRNLLGVMSKKVTKIIQVNYDSLTGLENTHSFESSVTGLLAKSRSHGVKHAVLNIDIDRIGVINDIGGREAGDAAICLVAESIEKTVRTEDSVARLSGDEFGVLLENCPLETAERLAGRISQEIALIDFSWGEFTHELSACIGVAAISVQSESIAAILSSVEVARNAAKERGKNRIQVYEQGDTDLQRRRDEMQWVGRIQAALRENRFQLYGQLIQGLDSHHDERHYEVLLRMFDEQGELIPPGEFLPAAEHYHLMTNIDRWVVQQTFDQILSMSGGLHAFPCHLSVNLSGQSMSDEDFADFVCEQLKRLGSYTNLICFEVTESAAIANLDEAKHFMAKVKSLGCMFSLDDFGTGLSSFAYLRNLDVDYLKIDGSFVRKIDVDPVSEIMVSAINQVGHAMGLLTIAEYVENETISLKLCDIGVDFGQGYALEKPKPLQACFEDIVREKQVANG</sequence>